<reference evidence="2 3" key="1">
    <citation type="submission" date="2017-10" db="EMBL/GenBank/DDBJ databases">
        <title>Comparative genomics in systemic dimorphic fungi from Ajellomycetaceae.</title>
        <authorList>
            <person name="Munoz J.F."/>
            <person name="Mcewen J.G."/>
            <person name="Clay O.K."/>
            <person name="Cuomo C.A."/>
        </authorList>
    </citation>
    <scope>NUCLEOTIDE SEQUENCE [LARGE SCALE GENOMIC DNA]</scope>
    <source>
        <strain evidence="2 3">UAMH5409</strain>
    </source>
</reference>
<dbReference type="Gene3D" id="3.90.226.10">
    <property type="entry name" value="2-enoyl-CoA Hydratase, Chain A, domain 1"/>
    <property type="match status" value="1"/>
</dbReference>
<dbReference type="Gene3D" id="1.10.287.2460">
    <property type="match status" value="1"/>
</dbReference>
<dbReference type="SUPFAM" id="SSF52096">
    <property type="entry name" value="ClpP/crotonase"/>
    <property type="match status" value="1"/>
</dbReference>
<gene>
    <name evidence="2" type="ORF">AJ79_08101</name>
</gene>
<dbReference type="NCBIfam" id="NF006108">
    <property type="entry name" value="PRK08259.1"/>
    <property type="match status" value="1"/>
</dbReference>
<dbReference type="OrthoDB" id="2018133at2759"/>
<protein>
    <recommendedName>
        <fullName evidence="4">Enoyl-CoA hydratase</fullName>
    </recommendedName>
</protein>
<dbReference type="PANTHER" id="PTHR43802">
    <property type="entry name" value="ENOYL-COA HYDRATASE"/>
    <property type="match status" value="1"/>
</dbReference>
<evidence type="ECO:0000313" key="3">
    <source>
        <dbReference type="Proteomes" id="UP000223968"/>
    </source>
</evidence>
<dbReference type="STRING" id="1447875.A0A2B7WW08"/>
<name>A0A2B7WW08_9EURO</name>
<keyword evidence="3" id="KW-1185">Reference proteome</keyword>
<dbReference type="EMBL" id="PDNB01000181">
    <property type="protein sequence ID" value="PGH00763.1"/>
    <property type="molecule type" value="Genomic_DNA"/>
</dbReference>
<accession>A0A2B7WW08</accession>
<comment type="similarity">
    <text evidence="1">Belongs to the enoyl-CoA hydratase/isomerase family.</text>
</comment>
<dbReference type="PANTHER" id="PTHR43802:SF1">
    <property type="entry name" value="IP11341P-RELATED"/>
    <property type="match status" value="1"/>
</dbReference>
<organism evidence="2 3">
    <name type="scientific">Helicocarpus griseus UAMH5409</name>
    <dbReference type="NCBI Taxonomy" id="1447875"/>
    <lineage>
        <taxon>Eukaryota</taxon>
        <taxon>Fungi</taxon>
        <taxon>Dikarya</taxon>
        <taxon>Ascomycota</taxon>
        <taxon>Pezizomycotina</taxon>
        <taxon>Eurotiomycetes</taxon>
        <taxon>Eurotiomycetidae</taxon>
        <taxon>Onygenales</taxon>
        <taxon>Ajellomycetaceae</taxon>
        <taxon>Helicocarpus</taxon>
    </lineage>
</organism>
<proteinExistence type="inferred from homology"/>
<comment type="caution">
    <text evidence="2">The sequence shown here is derived from an EMBL/GenBank/DDBJ whole genome shotgun (WGS) entry which is preliminary data.</text>
</comment>
<dbReference type="CDD" id="cd06558">
    <property type="entry name" value="crotonase-like"/>
    <property type="match status" value="1"/>
</dbReference>
<evidence type="ECO:0000256" key="1">
    <source>
        <dbReference type="ARBA" id="ARBA00005254"/>
    </source>
</evidence>
<dbReference type="Proteomes" id="UP000223968">
    <property type="component" value="Unassembled WGS sequence"/>
</dbReference>
<dbReference type="InterPro" id="IPR029045">
    <property type="entry name" value="ClpP/crotonase-like_dom_sf"/>
</dbReference>
<evidence type="ECO:0008006" key="4">
    <source>
        <dbReference type="Google" id="ProtNLM"/>
    </source>
</evidence>
<dbReference type="InterPro" id="IPR001753">
    <property type="entry name" value="Enoyl-CoA_hydra/iso"/>
</dbReference>
<evidence type="ECO:0000313" key="2">
    <source>
        <dbReference type="EMBL" id="PGH00763.1"/>
    </source>
</evidence>
<dbReference type="AlphaFoldDB" id="A0A2B7WW08"/>
<sequence length="292" mass="31511">MDAPTLPVSTFPVRLKDADPEPGAVLITKGAEGITTIAINRPDKRNAITIPTAKKLHAAFLDFDTDTTQKVCVLYGTGGTFSAGFDLSQLESWERPAPDSGRETSITRTFFEPVRGENLGPLGPTRMHMRKPLICAISGHAVAGGLELSLLADMRVVEEDVMFGVFSRKVGIPLLDGGTVRLPHIVGLGRALDMILTGRPVRAKEALEMGLANRVVRKGQSLEEAMKLARTLASFPQEGLNADRQSSYYAAYHAHSLEDALSQEFDAGARVSDLGIEAGLNFVRKSGRQSKL</sequence>
<dbReference type="Pfam" id="PF00378">
    <property type="entry name" value="ECH_1"/>
    <property type="match status" value="1"/>
</dbReference>